<comment type="caution">
    <text evidence="3">The sequence shown here is derived from an EMBL/GenBank/DDBJ whole genome shotgun (WGS) entry which is preliminary data.</text>
</comment>
<evidence type="ECO:0000259" key="2">
    <source>
        <dbReference type="SMART" id="SM01217"/>
    </source>
</evidence>
<feature type="domain" description="Fibronectin type III-like" evidence="2">
    <location>
        <begin position="676"/>
        <end position="745"/>
    </location>
</feature>
<reference evidence="3" key="1">
    <citation type="submission" date="2021-01" db="EMBL/GenBank/DDBJ databases">
        <title>Whole genome shotgun sequence of Planosporangium flavigriseum NBRC 105377.</title>
        <authorList>
            <person name="Komaki H."/>
            <person name="Tamura T."/>
        </authorList>
    </citation>
    <scope>NUCLEOTIDE SEQUENCE</scope>
    <source>
        <strain evidence="3">NBRC 105377</strain>
    </source>
</reference>
<dbReference type="InterPro" id="IPR051915">
    <property type="entry name" value="Cellulose_Degrad_GH3"/>
</dbReference>
<dbReference type="GO" id="GO:0009251">
    <property type="term" value="P:glucan catabolic process"/>
    <property type="evidence" value="ECO:0007669"/>
    <property type="project" value="TreeGrafter"/>
</dbReference>
<dbReference type="InterPro" id="IPR001764">
    <property type="entry name" value="Glyco_hydro_3_N"/>
</dbReference>
<dbReference type="Proteomes" id="UP000653674">
    <property type="component" value="Unassembled WGS sequence"/>
</dbReference>
<dbReference type="Gene3D" id="2.60.40.10">
    <property type="entry name" value="Immunoglobulins"/>
    <property type="match status" value="1"/>
</dbReference>
<dbReference type="EMBL" id="BONU01000009">
    <property type="protein sequence ID" value="GIG73471.1"/>
    <property type="molecule type" value="Genomic_DNA"/>
</dbReference>
<dbReference type="InterPro" id="IPR026891">
    <property type="entry name" value="Fn3-like"/>
</dbReference>
<gene>
    <name evidence="3" type="primary">bglX</name>
    <name evidence="3" type="ORF">Pfl04_18750</name>
</gene>
<accession>A0A8J3PKK6</accession>
<dbReference type="Pfam" id="PF14310">
    <property type="entry name" value="Fn3-like"/>
    <property type="match status" value="1"/>
</dbReference>
<name>A0A8J3PKK6_9ACTN</name>
<dbReference type="PRINTS" id="PR00133">
    <property type="entry name" value="GLHYDRLASE3"/>
</dbReference>
<dbReference type="SUPFAM" id="SSF52279">
    <property type="entry name" value="Beta-D-glucan exohydrolase, C-terminal domain"/>
    <property type="match status" value="1"/>
</dbReference>
<keyword evidence="1" id="KW-0378">Hydrolase</keyword>
<dbReference type="SUPFAM" id="SSF51445">
    <property type="entry name" value="(Trans)glycosidases"/>
    <property type="match status" value="1"/>
</dbReference>
<dbReference type="InterPro" id="IPR017853">
    <property type="entry name" value="GH"/>
</dbReference>
<protein>
    <submittedName>
        <fullName evidence="3">Beta-glucosidase</fullName>
    </submittedName>
</protein>
<dbReference type="GO" id="GO:0008422">
    <property type="term" value="F:beta-glucosidase activity"/>
    <property type="evidence" value="ECO:0007669"/>
    <property type="project" value="TreeGrafter"/>
</dbReference>
<dbReference type="InterPro" id="IPR036881">
    <property type="entry name" value="Glyco_hydro_3_C_sf"/>
</dbReference>
<evidence type="ECO:0000256" key="1">
    <source>
        <dbReference type="ARBA" id="ARBA00022801"/>
    </source>
</evidence>
<evidence type="ECO:0000313" key="3">
    <source>
        <dbReference type="EMBL" id="GIG73471.1"/>
    </source>
</evidence>
<dbReference type="Pfam" id="PF01915">
    <property type="entry name" value="Glyco_hydro_3_C"/>
    <property type="match status" value="1"/>
</dbReference>
<keyword evidence="4" id="KW-1185">Reference proteome</keyword>
<organism evidence="3 4">
    <name type="scientific">Planosporangium flavigriseum</name>
    <dbReference type="NCBI Taxonomy" id="373681"/>
    <lineage>
        <taxon>Bacteria</taxon>
        <taxon>Bacillati</taxon>
        <taxon>Actinomycetota</taxon>
        <taxon>Actinomycetes</taxon>
        <taxon>Micromonosporales</taxon>
        <taxon>Micromonosporaceae</taxon>
        <taxon>Planosporangium</taxon>
    </lineage>
</organism>
<dbReference type="InterPro" id="IPR036962">
    <property type="entry name" value="Glyco_hydro_3_N_sf"/>
</dbReference>
<proteinExistence type="predicted"/>
<evidence type="ECO:0000313" key="4">
    <source>
        <dbReference type="Proteomes" id="UP000653674"/>
    </source>
</evidence>
<dbReference type="Pfam" id="PF00933">
    <property type="entry name" value="Glyco_hydro_3"/>
    <property type="match status" value="1"/>
</dbReference>
<dbReference type="PANTHER" id="PTHR30620:SF123">
    <property type="entry name" value="BETA-XYLOSIDASE"/>
    <property type="match status" value="1"/>
</dbReference>
<dbReference type="SMART" id="SM01217">
    <property type="entry name" value="Fn3_like"/>
    <property type="match status" value="1"/>
</dbReference>
<dbReference type="InterPro" id="IPR002772">
    <property type="entry name" value="Glyco_hydro_3_C"/>
</dbReference>
<dbReference type="AlphaFoldDB" id="A0A8J3PKK6"/>
<dbReference type="InterPro" id="IPR013783">
    <property type="entry name" value="Ig-like_fold"/>
</dbReference>
<dbReference type="RefSeq" id="WP_168078728.1">
    <property type="nucleotide sequence ID" value="NZ_BAAAQJ010000012.1"/>
</dbReference>
<dbReference type="PANTHER" id="PTHR30620">
    <property type="entry name" value="PERIPLASMIC BETA-GLUCOSIDASE-RELATED"/>
    <property type="match status" value="1"/>
</dbReference>
<dbReference type="Gene3D" id="3.20.20.300">
    <property type="entry name" value="Glycoside hydrolase, family 3, N-terminal domain"/>
    <property type="match status" value="1"/>
</dbReference>
<sequence length="779" mass="82135">MTADPGQPTELWRAPAADIDARVGDLIGRLTLREKIAQLYGVWVGVDRTSGQVAPNQHELATLPAAWEELIVAGIGQLTRPFGTAPVEPVAGARGVAEAQRAIMDAGRHGIPALVHEECLTGLAAWRASIYPSPLCWGATFDPVLIERMGAQIGATMRLLGVHQGLAPVLDVARDLRWGRVEETIGEDPQLVGLIGSAYVRGVQSAGVVATLKHFVGYSASRAGRNLAPVSAGAREIADVLLPPFEMALRAGARSVMNSYTDIDGVPVAADPSVLTDLLRERLGFTGTVVADYFSVTFLQTLHAVAASPAEAAALAIDAGVDVELPTLNCYGQPLADAVSSGLVDACLVDRALRRVLRQKCELGLLDAGWSPEPPILAGAGNVPLDDADRRALAGEVARRSVVLLHNSGALPLAPGARVAVVGPRADTAQAMLGCYSFPMHVGVHHPDVPIGVDVPTLLSALTDDPAGYEVSYELGCPVLGGSDADLERARRVAAGADVCVAVLGDQAGLFGGGTSGEGCDATDLRLPGRQEELLEAVLGTGTPVVLVLLVGRPYELERQLDRLAAVVCGFYPGEEGAAALADVLAGRVDPAGRLPVHFPAAGENQPSTYLAPQLGRRSDVSTVDPTPLFPFGHGLSYWPARWLGATVDGPDTWPTDGTVTVRVGLRNEAESTVSEVVQVYLHDEVAEVARPVQQLVAAVRVELPPGQQRTAVIRIHGDQTSYTGRDGRRRVDPGPVELWIGTSSTMIHDRLRLTMTGPVRFVGVDRQLESDVAIEQET</sequence>
<dbReference type="Gene3D" id="3.40.50.1700">
    <property type="entry name" value="Glycoside hydrolase family 3 C-terminal domain"/>
    <property type="match status" value="1"/>
</dbReference>